<dbReference type="Pfam" id="PF00789">
    <property type="entry name" value="UBX"/>
    <property type="match status" value="1"/>
</dbReference>
<dbReference type="PROSITE" id="PS00194">
    <property type="entry name" value="THIOREDOXIN_1"/>
    <property type="match status" value="1"/>
</dbReference>
<evidence type="ECO:0000259" key="3">
    <source>
        <dbReference type="PROSITE" id="PS51352"/>
    </source>
</evidence>
<dbReference type="PANTHER" id="PTHR46115">
    <property type="entry name" value="THIOREDOXIN-LIKE PROTEIN 1"/>
    <property type="match status" value="1"/>
</dbReference>
<protein>
    <recommendedName>
        <fullName evidence="6">Thioredoxin</fullName>
    </recommendedName>
</protein>
<evidence type="ECO:0000256" key="1">
    <source>
        <dbReference type="ARBA" id="ARBA00023157"/>
    </source>
</evidence>
<comment type="caution">
    <text evidence="4">The sequence shown here is derived from an EMBL/GenBank/DDBJ whole genome shotgun (WGS) entry which is preliminary data.</text>
</comment>
<feature type="domain" description="UBX" evidence="2">
    <location>
        <begin position="159"/>
        <end position="240"/>
    </location>
</feature>
<dbReference type="AlphaFoldDB" id="A0A9P6UXQ4"/>
<dbReference type="Pfam" id="PF00085">
    <property type="entry name" value="Thioredoxin"/>
    <property type="match status" value="1"/>
</dbReference>
<dbReference type="InterPro" id="IPR029071">
    <property type="entry name" value="Ubiquitin-like_domsf"/>
</dbReference>
<dbReference type="SMART" id="SM00166">
    <property type="entry name" value="UBX"/>
    <property type="match status" value="1"/>
</dbReference>
<dbReference type="PRINTS" id="PR00421">
    <property type="entry name" value="THIOREDOXIN"/>
</dbReference>
<reference evidence="4" key="1">
    <citation type="journal article" date="2020" name="Fungal Divers.">
        <title>Resolving the Mortierellaceae phylogeny through synthesis of multi-gene phylogenetics and phylogenomics.</title>
        <authorList>
            <person name="Vandepol N."/>
            <person name="Liber J."/>
            <person name="Desiro A."/>
            <person name="Na H."/>
            <person name="Kennedy M."/>
            <person name="Barry K."/>
            <person name="Grigoriev I.V."/>
            <person name="Miller A.N."/>
            <person name="O'Donnell K."/>
            <person name="Stajich J.E."/>
            <person name="Bonito G."/>
        </authorList>
    </citation>
    <scope>NUCLEOTIDE SEQUENCE</scope>
    <source>
        <strain evidence="4">REB-010B</strain>
    </source>
</reference>
<accession>A0A9P6UXQ4</accession>
<dbReference type="PROSITE" id="PS50033">
    <property type="entry name" value="UBX"/>
    <property type="match status" value="1"/>
</dbReference>
<dbReference type="InterPro" id="IPR013766">
    <property type="entry name" value="Thioredoxin_domain"/>
</dbReference>
<keyword evidence="5" id="KW-1185">Reference proteome</keyword>
<feature type="domain" description="Thioredoxin" evidence="3">
    <location>
        <begin position="1"/>
        <end position="130"/>
    </location>
</feature>
<keyword evidence="1" id="KW-1015">Disulfide bond</keyword>
<dbReference type="InterPro" id="IPR036249">
    <property type="entry name" value="Thioredoxin-like_sf"/>
</dbReference>
<evidence type="ECO:0008006" key="6">
    <source>
        <dbReference type="Google" id="ProtNLM"/>
    </source>
</evidence>
<dbReference type="Gene3D" id="3.10.20.90">
    <property type="entry name" value="Phosphatidylinositol 3-kinase Catalytic Subunit, Chain A, domain 1"/>
    <property type="match status" value="1"/>
</dbReference>
<gene>
    <name evidence="4" type="ORF">BGZ99_009923</name>
</gene>
<organism evidence="4 5">
    <name type="scientific">Dissophora globulifera</name>
    <dbReference type="NCBI Taxonomy" id="979702"/>
    <lineage>
        <taxon>Eukaryota</taxon>
        <taxon>Fungi</taxon>
        <taxon>Fungi incertae sedis</taxon>
        <taxon>Mucoromycota</taxon>
        <taxon>Mortierellomycotina</taxon>
        <taxon>Mortierellomycetes</taxon>
        <taxon>Mortierellales</taxon>
        <taxon>Mortierellaceae</taxon>
        <taxon>Dissophora</taxon>
    </lineage>
</organism>
<name>A0A9P6UXQ4_9FUNG</name>
<dbReference type="SUPFAM" id="SSF54236">
    <property type="entry name" value="Ubiquitin-like"/>
    <property type="match status" value="1"/>
</dbReference>
<dbReference type="EMBL" id="JAAAIP010000088">
    <property type="protein sequence ID" value="KAG0326216.1"/>
    <property type="molecule type" value="Genomic_DNA"/>
</dbReference>
<proteinExistence type="predicted"/>
<evidence type="ECO:0000259" key="2">
    <source>
        <dbReference type="PROSITE" id="PS50033"/>
    </source>
</evidence>
<evidence type="ECO:0000313" key="4">
    <source>
        <dbReference type="EMBL" id="KAG0326216.1"/>
    </source>
</evidence>
<dbReference type="InterPro" id="IPR017937">
    <property type="entry name" value="Thioredoxin_CS"/>
</dbReference>
<dbReference type="Gene3D" id="3.40.30.10">
    <property type="entry name" value="Glutaredoxin"/>
    <property type="match status" value="1"/>
</dbReference>
<sequence length="242" mass="25910">MKNIGSQTELNSTLAAAGSRLVVLDFFATWCGPCKTLSPVLEGLEREHSSTIFAKVDVDQAQDCAKAYQVTSMPTIVFFKSKSEVGRVVGANVGEIKSLIKRYEGGDAFSGTGQTLGGGGSSGDINSATGGWTLPLGLHNWIPAALGGKEPEPPKTVEGPGGSCQIQVRLMDGSTIRGDFEPSHTLQQVHDFVKANLEARNARVQEFLLMTNFPKVMYEGEGLQQTLEEAKLTPRAQLIVRA</sequence>
<dbReference type="CDD" id="cd02947">
    <property type="entry name" value="TRX_family"/>
    <property type="match status" value="1"/>
</dbReference>
<dbReference type="PROSITE" id="PS51352">
    <property type="entry name" value="THIOREDOXIN_2"/>
    <property type="match status" value="1"/>
</dbReference>
<dbReference type="InterPro" id="IPR001012">
    <property type="entry name" value="UBX_dom"/>
</dbReference>
<dbReference type="OrthoDB" id="10263751at2759"/>
<dbReference type="SUPFAM" id="SSF52833">
    <property type="entry name" value="Thioredoxin-like"/>
    <property type="match status" value="1"/>
</dbReference>
<evidence type="ECO:0000313" key="5">
    <source>
        <dbReference type="Proteomes" id="UP000738325"/>
    </source>
</evidence>
<dbReference type="CDD" id="cd01767">
    <property type="entry name" value="UBX"/>
    <property type="match status" value="1"/>
</dbReference>
<dbReference type="Proteomes" id="UP000738325">
    <property type="component" value="Unassembled WGS sequence"/>
</dbReference>